<dbReference type="EMBL" id="BMLN01000019">
    <property type="protein sequence ID" value="GGO09448.1"/>
    <property type="molecule type" value="Genomic_DNA"/>
</dbReference>
<evidence type="ECO:0000256" key="1">
    <source>
        <dbReference type="SAM" id="SignalP"/>
    </source>
</evidence>
<keyword evidence="3" id="KW-1185">Reference proteome</keyword>
<organism evidence="2 3">
    <name type="scientific">Saccharibacillus kuerlensis</name>
    <dbReference type="NCBI Taxonomy" id="459527"/>
    <lineage>
        <taxon>Bacteria</taxon>
        <taxon>Bacillati</taxon>
        <taxon>Bacillota</taxon>
        <taxon>Bacilli</taxon>
        <taxon>Bacillales</taxon>
        <taxon>Paenibacillaceae</taxon>
        <taxon>Saccharibacillus</taxon>
    </lineage>
</organism>
<sequence length="211" mass="23241">MKKILAAGSVMLLSLSVLGCSDQNPSVNRTEVQGPKNTSSEALMDYAAQDESQDAAGDSTMELAEHFSTLESLANSSQLIAEVVLDGKTEKFDYEGAEFILSSAAVTDVISGDRSYLNTRIDLLDVASFHMQPAQDSNRFILFMIKYEGPVVSEEAFVTRGVYQGRFAINENNQIYYEANTDNGTASFQDKIQNMNVEDFKRLIESSIDKS</sequence>
<protein>
    <recommendedName>
        <fullName evidence="4">Lipoprotein</fullName>
    </recommendedName>
</protein>
<accession>A0ABQ2LBH0</accession>
<dbReference type="PROSITE" id="PS51257">
    <property type="entry name" value="PROKAR_LIPOPROTEIN"/>
    <property type="match status" value="1"/>
</dbReference>
<dbReference type="RefSeq" id="WP_018978571.1">
    <property type="nucleotide sequence ID" value="NZ_BMLN01000019.1"/>
</dbReference>
<name>A0ABQ2LBH0_9BACL</name>
<evidence type="ECO:0008006" key="4">
    <source>
        <dbReference type="Google" id="ProtNLM"/>
    </source>
</evidence>
<dbReference type="Proteomes" id="UP000606653">
    <property type="component" value="Unassembled WGS sequence"/>
</dbReference>
<gene>
    <name evidence="2" type="ORF">GCM10010969_39880</name>
</gene>
<evidence type="ECO:0000313" key="2">
    <source>
        <dbReference type="EMBL" id="GGO09448.1"/>
    </source>
</evidence>
<feature type="chain" id="PRO_5047282388" description="Lipoprotein" evidence="1">
    <location>
        <begin position="20"/>
        <end position="211"/>
    </location>
</feature>
<feature type="signal peptide" evidence="1">
    <location>
        <begin position="1"/>
        <end position="19"/>
    </location>
</feature>
<proteinExistence type="predicted"/>
<comment type="caution">
    <text evidence="2">The sequence shown here is derived from an EMBL/GenBank/DDBJ whole genome shotgun (WGS) entry which is preliminary data.</text>
</comment>
<keyword evidence="1" id="KW-0732">Signal</keyword>
<reference evidence="3" key="1">
    <citation type="journal article" date="2019" name="Int. J. Syst. Evol. Microbiol.">
        <title>The Global Catalogue of Microorganisms (GCM) 10K type strain sequencing project: providing services to taxonomists for standard genome sequencing and annotation.</title>
        <authorList>
            <consortium name="The Broad Institute Genomics Platform"/>
            <consortium name="The Broad Institute Genome Sequencing Center for Infectious Disease"/>
            <person name="Wu L."/>
            <person name="Ma J."/>
        </authorList>
    </citation>
    <scope>NUCLEOTIDE SEQUENCE [LARGE SCALE GENOMIC DNA]</scope>
    <source>
        <strain evidence="3">CGMCC 1.6964</strain>
    </source>
</reference>
<evidence type="ECO:0000313" key="3">
    <source>
        <dbReference type="Proteomes" id="UP000606653"/>
    </source>
</evidence>